<evidence type="ECO:0000256" key="1">
    <source>
        <dbReference type="SAM" id="Phobius"/>
    </source>
</evidence>
<keyword evidence="1" id="KW-0812">Transmembrane</keyword>
<accession>A0ABQ5TJ09</accession>
<reference evidence="3 4" key="1">
    <citation type="submission" date="2023-02" db="EMBL/GenBank/DDBJ databases">
        <title>Oceanobacillus kimchii IFOP_LL358 isolated form Alexandrium catenella lab strain.</title>
        <authorList>
            <person name="Gajardo G."/>
            <person name="Ueki S."/>
            <person name="Maruyama F."/>
        </authorList>
    </citation>
    <scope>NUCLEOTIDE SEQUENCE [LARGE SCALE GENOMIC DNA]</scope>
    <source>
        <strain evidence="3 4">IFOP_LL358</strain>
    </source>
</reference>
<proteinExistence type="predicted"/>
<gene>
    <name evidence="3" type="ORF">MACH08_15100</name>
</gene>
<feature type="transmembrane region" description="Helical" evidence="1">
    <location>
        <begin position="53"/>
        <end position="77"/>
    </location>
</feature>
<evidence type="ECO:0000313" key="4">
    <source>
        <dbReference type="Proteomes" id="UP001275436"/>
    </source>
</evidence>
<evidence type="ECO:0000259" key="2">
    <source>
        <dbReference type="Pfam" id="PF13273"/>
    </source>
</evidence>
<feature type="transmembrane region" description="Helical" evidence="1">
    <location>
        <begin position="12"/>
        <end position="33"/>
    </location>
</feature>
<comment type="caution">
    <text evidence="3">The sequence shown here is derived from an EMBL/GenBank/DDBJ whole genome shotgun (WGS) entry which is preliminary data.</text>
</comment>
<feature type="domain" description="DUF4064" evidence="2">
    <location>
        <begin position="2"/>
        <end position="99"/>
    </location>
</feature>
<organism evidence="3 4">
    <name type="scientific">Oceanobacillus kimchii</name>
    <dbReference type="NCBI Taxonomy" id="746691"/>
    <lineage>
        <taxon>Bacteria</taxon>
        <taxon>Bacillati</taxon>
        <taxon>Bacillota</taxon>
        <taxon>Bacilli</taxon>
        <taxon>Bacillales</taxon>
        <taxon>Bacillaceae</taxon>
        <taxon>Oceanobacillus</taxon>
    </lineage>
</organism>
<dbReference type="RefSeq" id="WP_017796421.1">
    <property type="nucleotide sequence ID" value="NZ_BSKO01000001.1"/>
</dbReference>
<feature type="transmembrane region" description="Helical" evidence="1">
    <location>
        <begin position="89"/>
        <end position="115"/>
    </location>
</feature>
<sequence length="130" mass="14212">MNRSIEKILSTIAVCVDAGFVIFLGIFALIINVNLREGTSAVPHGDLPIIFSIFLHLLWLPAVMYLISFILGLIGVLKLKVNSKLSGILFISASCITGMFIFTGFGIHTLLYIVAAIMCFVRKPKDKIAV</sequence>
<dbReference type="EMBL" id="BSKO01000001">
    <property type="protein sequence ID" value="GLO65726.1"/>
    <property type="molecule type" value="Genomic_DNA"/>
</dbReference>
<keyword evidence="4" id="KW-1185">Reference proteome</keyword>
<dbReference type="Proteomes" id="UP001275436">
    <property type="component" value="Unassembled WGS sequence"/>
</dbReference>
<evidence type="ECO:0000313" key="3">
    <source>
        <dbReference type="EMBL" id="GLO65726.1"/>
    </source>
</evidence>
<dbReference type="Pfam" id="PF13273">
    <property type="entry name" value="DUF4064"/>
    <property type="match status" value="1"/>
</dbReference>
<keyword evidence="1" id="KW-0472">Membrane</keyword>
<dbReference type="InterPro" id="IPR025273">
    <property type="entry name" value="DUF4064"/>
</dbReference>
<name>A0ABQ5TJ09_9BACI</name>
<keyword evidence="1" id="KW-1133">Transmembrane helix</keyword>
<protein>
    <recommendedName>
        <fullName evidence="2">DUF4064 domain-containing protein</fullName>
    </recommendedName>
</protein>